<dbReference type="AlphaFoldDB" id="A8MF66"/>
<reference evidence="2" key="1">
    <citation type="submission" date="2007-10" db="EMBL/GenBank/DDBJ databases">
        <title>Complete genome of Alkaliphilus oremlandii OhILAs.</title>
        <authorList>
            <person name="Copeland A."/>
            <person name="Lucas S."/>
            <person name="Lapidus A."/>
            <person name="Barry K."/>
            <person name="Detter J.C."/>
            <person name="Glavina del Rio T."/>
            <person name="Hammon N."/>
            <person name="Israni S."/>
            <person name="Dalin E."/>
            <person name="Tice H."/>
            <person name="Pitluck S."/>
            <person name="Chain P."/>
            <person name="Malfatti S."/>
            <person name="Shin M."/>
            <person name="Vergez L."/>
            <person name="Schmutz J."/>
            <person name="Larimer F."/>
            <person name="Land M."/>
            <person name="Hauser L."/>
            <person name="Kyrpides N."/>
            <person name="Mikhailova N."/>
            <person name="Stolz J.F."/>
            <person name="Dawson A."/>
            <person name="Fisher E."/>
            <person name="Crable B."/>
            <person name="Perera E."/>
            <person name="Lisak J."/>
            <person name="Ranganathan M."/>
            <person name="Basu P."/>
            <person name="Richardson P."/>
        </authorList>
    </citation>
    <scope>NUCLEOTIDE SEQUENCE [LARGE SCALE GENOMIC DNA]</scope>
    <source>
        <strain evidence="2">OhILAs</strain>
    </source>
</reference>
<evidence type="ECO:0000313" key="2">
    <source>
        <dbReference type="Proteomes" id="UP000000269"/>
    </source>
</evidence>
<accession>A8MF66</accession>
<dbReference type="RefSeq" id="WP_012159047.1">
    <property type="nucleotide sequence ID" value="NC_009922.1"/>
</dbReference>
<organism evidence="1 2">
    <name type="scientific">Alkaliphilus oremlandii (strain OhILAs)</name>
    <name type="common">Clostridium oremlandii (strain OhILAs)</name>
    <dbReference type="NCBI Taxonomy" id="350688"/>
    <lineage>
        <taxon>Bacteria</taxon>
        <taxon>Bacillati</taxon>
        <taxon>Bacillota</taxon>
        <taxon>Clostridia</taxon>
        <taxon>Peptostreptococcales</taxon>
        <taxon>Natronincolaceae</taxon>
        <taxon>Alkaliphilus</taxon>
    </lineage>
</organism>
<gene>
    <name evidence="1" type="ordered locus">Clos_1189</name>
</gene>
<keyword evidence="2" id="KW-1185">Reference proteome</keyword>
<protein>
    <submittedName>
        <fullName evidence="1">Uncharacterized protein</fullName>
    </submittedName>
</protein>
<dbReference type="Proteomes" id="UP000000269">
    <property type="component" value="Chromosome"/>
</dbReference>
<proteinExistence type="predicted"/>
<name>A8MF66_ALKOO</name>
<dbReference type="EMBL" id="CP000853">
    <property type="protein sequence ID" value="ABW18735.1"/>
    <property type="molecule type" value="Genomic_DNA"/>
</dbReference>
<dbReference type="HOGENOM" id="CLU_2366666_0_0_9"/>
<dbReference type="OrthoDB" id="1954795at2"/>
<sequence>MDSKKLNELLRAFKSGDYKKLQEVKNMVSEEDYQKAMELFNQYSNVSEEEALAELSRLKHAVPNHEEMVDRIRPLLNKEQLAKLDRVMDYLNSQD</sequence>
<dbReference type="KEGG" id="aoe:Clos_1189"/>
<evidence type="ECO:0000313" key="1">
    <source>
        <dbReference type="EMBL" id="ABW18735.1"/>
    </source>
</evidence>